<keyword evidence="3" id="KW-1185">Reference proteome</keyword>
<dbReference type="Proteomes" id="UP000635278">
    <property type="component" value="Unassembled WGS sequence"/>
</dbReference>
<feature type="domain" description="Glycosyltransferase 61 catalytic" evidence="1">
    <location>
        <begin position="179"/>
        <end position="333"/>
    </location>
</feature>
<name>A0ABX0JME7_9PROT</name>
<comment type="caution">
    <text evidence="2">The sequence shown here is derived from an EMBL/GenBank/DDBJ whole genome shotgun (WGS) entry which is preliminary data.</text>
</comment>
<reference evidence="2 3" key="1">
    <citation type="journal article" date="2020" name="Int. J. Syst. Evol. Microbiol.">
        <title>Novel acetic acid bacteria from cider fermentations: Acetobacter conturbans sp. nov. and Acetobacter fallax sp. nov.</title>
        <authorList>
            <person name="Sombolestani A.S."/>
            <person name="Cleenwerck I."/>
            <person name="Cnockaert M."/>
            <person name="Borremans W."/>
            <person name="Wieme A.D."/>
            <person name="De Vuyst L."/>
            <person name="Vandamme P."/>
        </authorList>
    </citation>
    <scope>NUCLEOTIDE SEQUENCE [LARGE SCALE GENOMIC DNA]</scope>
    <source>
        <strain evidence="2 3">LMG 30640</strain>
    </source>
</reference>
<dbReference type="InterPro" id="IPR049625">
    <property type="entry name" value="Glyco_transf_61_cat"/>
</dbReference>
<accession>A0ABX0JME7</accession>
<evidence type="ECO:0000313" key="3">
    <source>
        <dbReference type="Proteomes" id="UP000635278"/>
    </source>
</evidence>
<proteinExistence type="predicted"/>
<organism evidence="2 3">
    <name type="scientific">Acetobacter musti</name>
    <dbReference type="NCBI Taxonomy" id="864732"/>
    <lineage>
        <taxon>Bacteria</taxon>
        <taxon>Pseudomonadati</taxon>
        <taxon>Pseudomonadota</taxon>
        <taxon>Alphaproteobacteria</taxon>
        <taxon>Acetobacterales</taxon>
        <taxon>Acetobacteraceae</taxon>
        <taxon>Acetobacter</taxon>
    </lineage>
</organism>
<dbReference type="Pfam" id="PF04577">
    <property type="entry name" value="Glyco_transf_61"/>
    <property type="match status" value="1"/>
</dbReference>
<sequence>MPPTGSFMSQAQNDILALNGAISAFDEPDRQPVCYTASVRYPMPVPAFDDQSTESFERGLALYEAEADAAARSVKMPAVTLSLFTLENARFVIDPDAYGMILDADSRIVFEPSCFSSTDLLSGTAKHLPDMPVRDELDEVFIGFDAAWTHYYHWLLYGISKTSIADSILPKSVDLVIPDFSVIDPDTQRPSFTSETFEASLDLAGLKNRVRRTGNGIWRAKKLHFLWHAPQMPELYVSFARPCRVFDGMDIQYRPDLPKRFYITREGSSDPRITPEEQAEIERVLKDEELEKVFPEKLDFETQAALFRQAEFIMAPHGAGLANLIFAKPGTMVLELNRQIDQPHLRNCFYLVALQRQLYYSFLDLSTEKLTAPLLEGAIARLYEARLRQWPK</sequence>
<protein>
    <submittedName>
        <fullName evidence="2">DUF563 domain-containing protein</fullName>
    </submittedName>
</protein>
<evidence type="ECO:0000313" key="2">
    <source>
        <dbReference type="EMBL" id="NHN84551.1"/>
    </source>
</evidence>
<evidence type="ECO:0000259" key="1">
    <source>
        <dbReference type="Pfam" id="PF04577"/>
    </source>
</evidence>
<gene>
    <name evidence="2" type="ORF">GOB93_07820</name>
</gene>
<dbReference type="EMBL" id="WOTB01000008">
    <property type="protein sequence ID" value="NHN84551.1"/>
    <property type="molecule type" value="Genomic_DNA"/>
</dbReference>